<dbReference type="Pfam" id="PF13377">
    <property type="entry name" value="Peripla_BP_3"/>
    <property type="match status" value="1"/>
</dbReference>
<feature type="domain" description="HTH cro/C1-type" evidence="6">
    <location>
        <begin position="21"/>
        <end position="64"/>
    </location>
</feature>
<keyword evidence="1" id="KW-0805">Transcription regulation</keyword>
<evidence type="ECO:0000259" key="6">
    <source>
        <dbReference type="PROSITE" id="PS50943"/>
    </source>
</evidence>
<evidence type="ECO:0000313" key="8">
    <source>
        <dbReference type="Proteomes" id="UP000670475"/>
    </source>
</evidence>
<feature type="compositionally biased region" description="Pro residues" evidence="4">
    <location>
        <begin position="1"/>
        <end position="18"/>
    </location>
</feature>
<comment type="caution">
    <text evidence="7">The sequence shown here is derived from an EMBL/GenBank/DDBJ whole genome shotgun (WGS) entry which is preliminary data.</text>
</comment>
<dbReference type="RefSeq" id="WP_209341411.1">
    <property type="nucleotide sequence ID" value="NZ_JAGIQL010000075.1"/>
</dbReference>
<evidence type="ECO:0000256" key="3">
    <source>
        <dbReference type="ARBA" id="ARBA00023163"/>
    </source>
</evidence>
<feature type="domain" description="HTH lacI-type" evidence="5">
    <location>
        <begin position="20"/>
        <end position="74"/>
    </location>
</feature>
<keyword evidence="8" id="KW-1185">Reference proteome</keyword>
<dbReference type="InterPro" id="IPR028082">
    <property type="entry name" value="Peripla_BP_I"/>
</dbReference>
<dbReference type="CDD" id="cd06267">
    <property type="entry name" value="PBP1_LacI_sugar_binding-like"/>
    <property type="match status" value="1"/>
</dbReference>
<dbReference type="InterPro" id="IPR010982">
    <property type="entry name" value="Lambda_DNA-bd_dom_sf"/>
</dbReference>
<dbReference type="SUPFAM" id="SSF47413">
    <property type="entry name" value="lambda repressor-like DNA-binding domains"/>
    <property type="match status" value="1"/>
</dbReference>
<dbReference type="InterPro" id="IPR046335">
    <property type="entry name" value="LacI/GalR-like_sensor"/>
</dbReference>
<feature type="region of interest" description="Disordered" evidence="4">
    <location>
        <begin position="1"/>
        <end position="21"/>
    </location>
</feature>
<dbReference type="EMBL" id="JAGIQL010000075">
    <property type="protein sequence ID" value="MBP0459511.1"/>
    <property type="molecule type" value="Genomic_DNA"/>
</dbReference>
<dbReference type="Gene3D" id="1.10.260.40">
    <property type="entry name" value="lambda repressor-like DNA-binding domains"/>
    <property type="match status" value="1"/>
</dbReference>
<dbReference type="PROSITE" id="PS50932">
    <property type="entry name" value="HTH_LACI_2"/>
    <property type="match status" value="1"/>
</dbReference>
<gene>
    <name evidence="7" type="ORF">JFN87_18665</name>
</gene>
<keyword evidence="3" id="KW-0804">Transcription</keyword>
<dbReference type="PANTHER" id="PTHR30146">
    <property type="entry name" value="LACI-RELATED TRANSCRIPTIONAL REPRESSOR"/>
    <property type="match status" value="1"/>
</dbReference>
<dbReference type="PROSITE" id="PS50943">
    <property type="entry name" value="HTH_CROC1"/>
    <property type="match status" value="1"/>
</dbReference>
<name>A0A940MHV4_9ACTN</name>
<evidence type="ECO:0000259" key="5">
    <source>
        <dbReference type="PROSITE" id="PS50932"/>
    </source>
</evidence>
<organism evidence="7 8">
    <name type="scientific">Streptomyces montanisoli</name>
    <dbReference type="NCBI Taxonomy" id="2798581"/>
    <lineage>
        <taxon>Bacteria</taxon>
        <taxon>Bacillati</taxon>
        <taxon>Actinomycetota</taxon>
        <taxon>Actinomycetes</taxon>
        <taxon>Kitasatosporales</taxon>
        <taxon>Streptomycetaceae</taxon>
        <taxon>Streptomyces</taxon>
    </lineage>
</organism>
<keyword evidence="2 7" id="KW-0238">DNA-binding</keyword>
<dbReference type="Gene3D" id="3.40.50.2300">
    <property type="match status" value="2"/>
</dbReference>
<dbReference type="GO" id="GO:0003700">
    <property type="term" value="F:DNA-binding transcription factor activity"/>
    <property type="evidence" value="ECO:0007669"/>
    <property type="project" value="TreeGrafter"/>
</dbReference>
<dbReference type="Pfam" id="PF00356">
    <property type="entry name" value="LacI"/>
    <property type="match status" value="1"/>
</dbReference>
<reference evidence="7" key="1">
    <citation type="submission" date="2021-03" db="EMBL/GenBank/DDBJ databases">
        <title>Whole genome sequence of Streptomyces bomunensis MMS17-BM035.</title>
        <authorList>
            <person name="Lee J.H."/>
        </authorList>
    </citation>
    <scope>NUCLEOTIDE SEQUENCE</scope>
    <source>
        <strain evidence="7">MMS17-BM035</strain>
    </source>
</reference>
<evidence type="ECO:0000256" key="1">
    <source>
        <dbReference type="ARBA" id="ARBA00023015"/>
    </source>
</evidence>
<dbReference type="PANTHER" id="PTHR30146:SF109">
    <property type="entry name" value="HTH-TYPE TRANSCRIPTIONAL REGULATOR GALS"/>
    <property type="match status" value="1"/>
</dbReference>
<dbReference type="SUPFAM" id="SSF53822">
    <property type="entry name" value="Periplasmic binding protein-like I"/>
    <property type="match status" value="1"/>
</dbReference>
<protein>
    <submittedName>
        <fullName evidence="7">LacI family DNA-binding transcriptional regulator</fullName>
    </submittedName>
</protein>
<evidence type="ECO:0000256" key="4">
    <source>
        <dbReference type="SAM" id="MobiDB-lite"/>
    </source>
</evidence>
<dbReference type="Proteomes" id="UP000670475">
    <property type="component" value="Unassembled WGS sequence"/>
</dbReference>
<evidence type="ECO:0000313" key="7">
    <source>
        <dbReference type="EMBL" id="MBP0459511.1"/>
    </source>
</evidence>
<dbReference type="SMART" id="SM00354">
    <property type="entry name" value="HTH_LACI"/>
    <property type="match status" value="1"/>
</dbReference>
<dbReference type="InterPro" id="IPR001387">
    <property type="entry name" value="Cro/C1-type_HTH"/>
</dbReference>
<accession>A0A940MHV4</accession>
<proteinExistence type="predicted"/>
<dbReference type="InterPro" id="IPR000843">
    <property type="entry name" value="HTH_LacI"/>
</dbReference>
<evidence type="ECO:0000256" key="2">
    <source>
        <dbReference type="ARBA" id="ARBA00023125"/>
    </source>
</evidence>
<dbReference type="AlphaFoldDB" id="A0A940MHV4"/>
<dbReference type="GO" id="GO:0000976">
    <property type="term" value="F:transcription cis-regulatory region binding"/>
    <property type="evidence" value="ECO:0007669"/>
    <property type="project" value="TreeGrafter"/>
</dbReference>
<dbReference type="CDD" id="cd01392">
    <property type="entry name" value="HTH_LacI"/>
    <property type="match status" value="1"/>
</dbReference>
<sequence length="368" mass="39119">MPETSPEPPAGSRPPSGPRPTLEAVAARAGVSRATVSRVVNGSTGVRQSLVDKVHRAVEELGYVPNHAARTLVTRRTGAVAVIIPEPEVRIFSDPFFFRQIRGISKELTAHDTQLVLMLVEASGDFDRVSRYLAGGHVDGALAFSLHTEDPIPSITRRAGIPTVYGGRPVWTATRDRQAVPYVDADNRGGARVAVRLLLDLGRTRVAHIAGPRDQTSGTDRLDGYRDALGAAYDDSLVAQGGFTPESGARAMAHLLERRPDVDAVFAANDLMASGALRVLKEHGRRVPEDVALVGFDDMDSVAESTDPPLTTVRQDVEGQGRLMARLLLHGLDGGGLLDGEGAAGPLATTPDGDSVIMPTTLVRRSTA</sequence>